<proteinExistence type="predicted"/>
<protein>
    <submittedName>
        <fullName evidence="3">Uncharacterized protein</fullName>
    </submittedName>
</protein>
<accession>A0A1E5SZU5</accession>
<feature type="chain" id="PRO_5009185763" evidence="2">
    <location>
        <begin position="20"/>
        <end position="394"/>
    </location>
</feature>
<dbReference type="InterPro" id="IPR019734">
    <property type="entry name" value="TPR_rpt"/>
</dbReference>
<keyword evidence="1" id="KW-0802">TPR repeat</keyword>
<keyword evidence="2" id="KW-0732">Signal</keyword>
<sequence length="394" mass="44323">MKKLVFTVALSILAMGVYAQKKVLKSAEKALRKGDYEQAATLAKQAADNAETQENPSVYTVLGKVSLQNYIAGGFDNIADAEESLKQFNKAIELSDEKNKAKLMENPIFNPLDPTKQIDGGEAYGLLEHHLTMESNKALDEENFEKAHPMLNLLYEMDPTQIERAFFAGYSAQNADLDEVALKFYKIVMNHEGEFDNKEYALKSVISMSAESKDYDTALAAIRKGKEAYPDDKWYSTNEVNLLLESDRIDEAISGLMDIVNAGGAAKENYYTLAFLMLNKDDFVQAEKYAKVALEMDPNYSEVFYVLGSAIYNQAADIMTNANTEIDDDAKYEALKNQALEKFKESMPMFQKMLELDGNDLYALRPLSTIYDQLKMTEKRDELLDKIDKLEGGN</sequence>
<dbReference type="SUPFAM" id="SSF81901">
    <property type="entry name" value="HCP-like"/>
    <property type="match status" value="1"/>
</dbReference>
<dbReference type="Proteomes" id="UP000095552">
    <property type="component" value="Unassembled WGS sequence"/>
</dbReference>
<gene>
    <name evidence="3" type="ORF">BFP71_14330</name>
</gene>
<dbReference type="EMBL" id="MDGQ01000005">
    <property type="protein sequence ID" value="OEK04629.1"/>
    <property type="molecule type" value="Genomic_DNA"/>
</dbReference>
<dbReference type="Gene3D" id="1.25.40.10">
    <property type="entry name" value="Tetratricopeptide repeat domain"/>
    <property type="match status" value="2"/>
</dbReference>
<reference evidence="3 4" key="1">
    <citation type="submission" date="2016-08" db="EMBL/GenBank/DDBJ databases">
        <title>Draft genome of Fabibacter sp. strain SK-8.</title>
        <authorList>
            <person name="Wong S.-K."/>
            <person name="Hamasaki K."/>
            <person name="Yoshizawa S."/>
        </authorList>
    </citation>
    <scope>NUCLEOTIDE SEQUENCE [LARGE SCALE GENOMIC DNA]</scope>
    <source>
        <strain evidence="3 4">SK-8</strain>
    </source>
</reference>
<dbReference type="OrthoDB" id="739506at2"/>
<evidence type="ECO:0000313" key="3">
    <source>
        <dbReference type="EMBL" id="OEK04629.1"/>
    </source>
</evidence>
<dbReference type="SUPFAM" id="SSF48452">
    <property type="entry name" value="TPR-like"/>
    <property type="match status" value="1"/>
</dbReference>
<evidence type="ECO:0000313" key="4">
    <source>
        <dbReference type="Proteomes" id="UP000095552"/>
    </source>
</evidence>
<dbReference type="STRING" id="1563681.BFP71_14330"/>
<evidence type="ECO:0000256" key="2">
    <source>
        <dbReference type="SAM" id="SignalP"/>
    </source>
</evidence>
<dbReference type="InterPro" id="IPR011990">
    <property type="entry name" value="TPR-like_helical_dom_sf"/>
</dbReference>
<organism evidence="3 4">
    <name type="scientific">Roseivirga misakiensis</name>
    <dbReference type="NCBI Taxonomy" id="1563681"/>
    <lineage>
        <taxon>Bacteria</taxon>
        <taxon>Pseudomonadati</taxon>
        <taxon>Bacteroidota</taxon>
        <taxon>Cytophagia</taxon>
        <taxon>Cytophagales</taxon>
        <taxon>Roseivirgaceae</taxon>
        <taxon>Roseivirga</taxon>
    </lineage>
</organism>
<dbReference type="AlphaFoldDB" id="A0A1E5SZU5"/>
<keyword evidence="4" id="KW-1185">Reference proteome</keyword>
<evidence type="ECO:0000256" key="1">
    <source>
        <dbReference type="PROSITE-ProRule" id="PRU00339"/>
    </source>
</evidence>
<feature type="signal peptide" evidence="2">
    <location>
        <begin position="1"/>
        <end position="19"/>
    </location>
</feature>
<feature type="repeat" description="TPR" evidence="1">
    <location>
        <begin position="267"/>
        <end position="300"/>
    </location>
</feature>
<dbReference type="RefSeq" id="WP_069836133.1">
    <property type="nucleotide sequence ID" value="NZ_MDGQ01000005.1"/>
</dbReference>
<comment type="caution">
    <text evidence="3">The sequence shown here is derived from an EMBL/GenBank/DDBJ whole genome shotgun (WGS) entry which is preliminary data.</text>
</comment>
<dbReference type="PROSITE" id="PS50005">
    <property type="entry name" value="TPR"/>
    <property type="match status" value="1"/>
</dbReference>
<name>A0A1E5SZU5_9BACT</name>